<dbReference type="Gene3D" id="1.20.1280.290">
    <property type="match status" value="1"/>
</dbReference>
<evidence type="ECO:0000256" key="3">
    <source>
        <dbReference type="ARBA" id="ARBA00022989"/>
    </source>
</evidence>
<dbReference type="InterPro" id="IPR006603">
    <property type="entry name" value="PQ-loop_rpt"/>
</dbReference>
<dbReference type="NCBIfam" id="NF037968">
    <property type="entry name" value="SemiSWEET_2"/>
    <property type="match status" value="1"/>
</dbReference>
<evidence type="ECO:0000313" key="6">
    <source>
        <dbReference type="EMBL" id="TLD41632.1"/>
    </source>
</evidence>
<evidence type="ECO:0000256" key="5">
    <source>
        <dbReference type="SAM" id="Phobius"/>
    </source>
</evidence>
<protein>
    <recommendedName>
        <fullName evidence="8">MtN3 and saliva related transmembrane protein</fullName>
    </recommendedName>
</protein>
<feature type="transmembrane region" description="Helical" evidence="5">
    <location>
        <begin position="60"/>
        <end position="82"/>
    </location>
</feature>
<comment type="caution">
    <text evidence="6">The sequence shown here is derived from an EMBL/GenBank/DDBJ whole genome shotgun (WGS) entry which is preliminary data.</text>
</comment>
<dbReference type="GO" id="GO:0016020">
    <property type="term" value="C:membrane"/>
    <property type="evidence" value="ECO:0007669"/>
    <property type="project" value="UniProtKB-SubCell"/>
</dbReference>
<dbReference type="Proteomes" id="UP000319783">
    <property type="component" value="Unassembled WGS sequence"/>
</dbReference>
<dbReference type="EMBL" id="SULG01000041">
    <property type="protein sequence ID" value="TLD41632.1"/>
    <property type="molecule type" value="Genomic_DNA"/>
</dbReference>
<sequence>MLWSIMGTIAAICTTVGFIPQIIRGLKTKSLSDVSPMMMALLFVGCSLWMVYGIHLKNLIIALANGFTLSFVTTIILLRILFKKTTQDLGTEKT</sequence>
<proteinExistence type="predicted"/>
<dbReference type="AlphaFoldDB" id="A0A533QAC7"/>
<evidence type="ECO:0000313" key="7">
    <source>
        <dbReference type="Proteomes" id="UP000319783"/>
    </source>
</evidence>
<evidence type="ECO:0008006" key="8">
    <source>
        <dbReference type="Google" id="ProtNLM"/>
    </source>
</evidence>
<evidence type="ECO:0000256" key="2">
    <source>
        <dbReference type="ARBA" id="ARBA00022692"/>
    </source>
</evidence>
<evidence type="ECO:0000256" key="4">
    <source>
        <dbReference type="ARBA" id="ARBA00023136"/>
    </source>
</evidence>
<dbReference type="Pfam" id="PF04193">
    <property type="entry name" value="PQ-loop"/>
    <property type="match status" value="1"/>
</dbReference>
<keyword evidence="4 5" id="KW-0472">Membrane</keyword>
<keyword evidence="2 5" id="KW-0812">Transmembrane</keyword>
<organism evidence="6 7">
    <name type="scientific">Candidatus Jettenia ecosi</name>
    <dbReference type="NCBI Taxonomy" id="2494326"/>
    <lineage>
        <taxon>Bacteria</taxon>
        <taxon>Pseudomonadati</taxon>
        <taxon>Planctomycetota</taxon>
        <taxon>Candidatus Brocadiia</taxon>
        <taxon>Candidatus Brocadiales</taxon>
        <taxon>Candidatus Brocadiaceae</taxon>
        <taxon>Candidatus Jettenia</taxon>
    </lineage>
</organism>
<keyword evidence="3 5" id="KW-1133">Transmembrane helix</keyword>
<dbReference type="InterPro" id="IPR047662">
    <property type="entry name" value="SemiSWEET"/>
</dbReference>
<name>A0A533QAC7_9BACT</name>
<gene>
    <name evidence="6" type="ORF">JETT_2119</name>
</gene>
<comment type="subcellular location">
    <subcellularLocation>
        <location evidence="1">Membrane</location>
        <topology evidence="1">Multi-pass membrane protein</topology>
    </subcellularLocation>
</comment>
<accession>A0A533QAC7</accession>
<feature type="transmembrane region" description="Helical" evidence="5">
    <location>
        <begin position="6"/>
        <end position="23"/>
    </location>
</feature>
<evidence type="ECO:0000256" key="1">
    <source>
        <dbReference type="ARBA" id="ARBA00004141"/>
    </source>
</evidence>
<dbReference type="GO" id="GO:0051119">
    <property type="term" value="F:sugar transmembrane transporter activity"/>
    <property type="evidence" value="ECO:0007669"/>
    <property type="project" value="InterPro"/>
</dbReference>
<reference evidence="6 7" key="1">
    <citation type="submission" date="2019-04" db="EMBL/GenBank/DDBJ databases">
        <title>Genome of a novel bacterium Candidatus Jettenia ecosi reconstructed from metagenome of an anammox bioreactor.</title>
        <authorList>
            <person name="Mardanov A.V."/>
            <person name="Beletsky A.V."/>
            <person name="Ravin N.V."/>
            <person name="Botchkova E.A."/>
            <person name="Litti Y.V."/>
            <person name="Nozhevnikova A.N."/>
        </authorList>
    </citation>
    <scope>NUCLEOTIDE SEQUENCE [LARGE SCALE GENOMIC DNA]</scope>
    <source>
        <strain evidence="6">J2</strain>
    </source>
</reference>
<feature type="transmembrane region" description="Helical" evidence="5">
    <location>
        <begin position="35"/>
        <end position="54"/>
    </location>
</feature>